<accession>A0A2H0W6P4</accession>
<gene>
    <name evidence="2" type="ORF">COT78_01755</name>
</gene>
<sequence length="186" mass="21213">MNIVKKVKDYVEAECLKSTSKYGFEIFEFHFAVVVKYAQILADELGADREVVTLAGWLHDIGSVLYGLKDHHLTGAKIAEEKLREFNYPKNKIRLVKNCILHHRGSTASARRTLEEKIVAEADTMTAFDSIGGLFKAAYIFENLHQAEAEKSVLKKLENKYKKLHFAKSKEIIKPKYEAAKLLLKK</sequence>
<keyword evidence="2" id="KW-0378">Hydrolase</keyword>
<reference evidence="3" key="1">
    <citation type="submission" date="2017-09" db="EMBL/GenBank/DDBJ databases">
        <title>Depth-based differentiation of microbial function through sediment-hosted aquifers and enrichment of novel symbionts in the deep terrestrial subsurface.</title>
        <authorList>
            <person name="Probst A.J."/>
            <person name="Ladd B."/>
            <person name="Jarett J.K."/>
            <person name="Geller-Mcgrath D.E."/>
            <person name="Sieber C.M.K."/>
            <person name="Emerson J.B."/>
            <person name="Anantharaman K."/>
            <person name="Thomas B.C."/>
            <person name="Malmstrom R."/>
            <person name="Stieglmeier M."/>
            <person name="Klingl A."/>
            <person name="Woyke T."/>
            <person name="Ryan C.M."/>
            <person name="Banfield J.F."/>
        </authorList>
    </citation>
    <scope>NUCLEOTIDE SEQUENCE [LARGE SCALE GENOMIC DNA]</scope>
</reference>
<dbReference type="NCBIfam" id="TIGR00277">
    <property type="entry name" value="HDIG"/>
    <property type="match status" value="1"/>
</dbReference>
<evidence type="ECO:0000259" key="1">
    <source>
        <dbReference type="Pfam" id="PF01966"/>
    </source>
</evidence>
<dbReference type="InterPro" id="IPR006674">
    <property type="entry name" value="HD_domain"/>
</dbReference>
<proteinExistence type="predicted"/>
<protein>
    <submittedName>
        <fullName evidence="2">Metal-dependent phosphohydrolase</fullName>
    </submittedName>
</protein>
<comment type="caution">
    <text evidence="2">The sequence shown here is derived from an EMBL/GenBank/DDBJ whole genome shotgun (WGS) entry which is preliminary data.</text>
</comment>
<organism evidence="2 3">
    <name type="scientific">Candidatus Berkelbacteria bacterium CG10_big_fil_rev_8_21_14_0_10_43_13</name>
    <dbReference type="NCBI Taxonomy" id="1974514"/>
    <lineage>
        <taxon>Bacteria</taxon>
        <taxon>Candidatus Berkelbacteria</taxon>
    </lineage>
</organism>
<evidence type="ECO:0000313" key="2">
    <source>
        <dbReference type="EMBL" id="PIS07765.1"/>
    </source>
</evidence>
<feature type="domain" description="HD" evidence="1">
    <location>
        <begin position="30"/>
        <end position="125"/>
    </location>
</feature>
<dbReference type="Proteomes" id="UP000231382">
    <property type="component" value="Unassembled WGS sequence"/>
</dbReference>
<dbReference type="AlphaFoldDB" id="A0A2H0W6P4"/>
<dbReference type="Gene3D" id="1.10.3210.10">
    <property type="entry name" value="Hypothetical protein af1432"/>
    <property type="match status" value="1"/>
</dbReference>
<dbReference type="InterPro" id="IPR006675">
    <property type="entry name" value="HDIG_dom"/>
</dbReference>
<dbReference type="GO" id="GO:0016787">
    <property type="term" value="F:hydrolase activity"/>
    <property type="evidence" value="ECO:0007669"/>
    <property type="project" value="UniProtKB-KW"/>
</dbReference>
<dbReference type="EMBL" id="PEZW01000012">
    <property type="protein sequence ID" value="PIS07765.1"/>
    <property type="molecule type" value="Genomic_DNA"/>
</dbReference>
<name>A0A2H0W6P4_9BACT</name>
<dbReference type="SUPFAM" id="SSF109604">
    <property type="entry name" value="HD-domain/PDEase-like"/>
    <property type="match status" value="1"/>
</dbReference>
<evidence type="ECO:0000313" key="3">
    <source>
        <dbReference type="Proteomes" id="UP000231382"/>
    </source>
</evidence>
<dbReference type="Pfam" id="PF01966">
    <property type="entry name" value="HD"/>
    <property type="match status" value="1"/>
</dbReference>